<dbReference type="InterPro" id="IPR018060">
    <property type="entry name" value="HTH_AraC"/>
</dbReference>
<comment type="caution">
    <text evidence="5">The sequence shown here is derived from an EMBL/GenBank/DDBJ whole genome shotgun (WGS) entry which is preliminary data.</text>
</comment>
<keyword evidence="3" id="KW-0804">Transcription</keyword>
<evidence type="ECO:0000256" key="1">
    <source>
        <dbReference type="ARBA" id="ARBA00023015"/>
    </source>
</evidence>
<dbReference type="GO" id="GO:0003700">
    <property type="term" value="F:DNA-binding transcription factor activity"/>
    <property type="evidence" value="ECO:0007669"/>
    <property type="project" value="InterPro"/>
</dbReference>
<dbReference type="GO" id="GO:0043565">
    <property type="term" value="F:sequence-specific DNA binding"/>
    <property type="evidence" value="ECO:0007669"/>
    <property type="project" value="InterPro"/>
</dbReference>
<dbReference type="Gene3D" id="1.10.10.60">
    <property type="entry name" value="Homeodomain-like"/>
    <property type="match status" value="1"/>
</dbReference>
<keyword evidence="2" id="KW-0238">DNA-binding</keyword>
<dbReference type="AlphaFoldDB" id="A0A9X1PAC7"/>
<sequence>MDYRVFTPHKLLAPYVRYFSALNFNKLSGLSQIKVFADRYPHLVFQHNNGRSAFFRDTDALPPAFISGVKISPYILDLDNHEVVTVTFYPQAIKQLFGINVNELNDQIVDLINFAPADLLERLYYSKCLAERIDLLTEFLLKKINDAAPPDHLISESIRLINDIDIETSLNSLSKYFKISTRQFERRFKSSTGLSPKLFIRAARFESALQAIRDNQFENLSGLAHYLNFADQSHFIKEFKTFSGLTPKTFLFNNQKTQSVIPDNGVVTINHLVTEC</sequence>
<evidence type="ECO:0000256" key="3">
    <source>
        <dbReference type="ARBA" id="ARBA00023163"/>
    </source>
</evidence>
<organism evidence="5 6">
    <name type="scientific">Dyadobacter fanqingshengii</name>
    <dbReference type="NCBI Taxonomy" id="2906443"/>
    <lineage>
        <taxon>Bacteria</taxon>
        <taxon>Pseudomonadati</taxon>
        <taxon>Bacteroidota</taxon>
        <taxon>Cytophagia</taxon>
        <taxon>Cytophagales</taxon>
        <taxon>Spirosomataceae</taxon>
        <taxon>Dyadobacter</taxon>
    </lineage>
</organism>
<dbReference type="InterPro" id="IPR050204">
    <property type="entry name" value="AraC_XylS_family_regulators"/>
</dbReference>
<keyword evidence="6" id="KW-1185">Reference proteome</keyword>
<dbReference type="SMART" id="SM00342">
    <property type="entry name" value="HTH_ARAC"/>
    <property type="match status" value="1"/>
</dbReference>
<keyword evidence="1" id="KW-0805">Transcription regulation</keyword>
<dbReference type="PANTHER" id="PTHR46796">
    <property type="entry name" value="HTH-TYPE TRANSCRIPTIONAL ACTIVATOR RHAS-RELATED"/>
    <property type="match status" value="1"/>
</dbReference>
<accession>A0A9X1PAC7</accession>
<gene>
    <name evidence="5" type="ORF">LXM24_15825</name>
</gene>
<evidence type="ECO:0000256" key="2">
    <source>
        <dbReference type="ARBA" id="ARBA00023125"/>
    </source>
</evidence>
<dbReference type="Pfam" id="PF20240">
    <property type="entry name" value="DUF6597"/>
    <property type="match status" value="1"/>
</dbReference>
<reference evidence="5" key="1">
    <citation type="submission" date="2021-12" db="EMBL/GenBank/DDBJ databases">
        <title>Novel species in genus Dyadobacter.</title>
        <authorList>
            <person name="Ma C."/>
        </authorList>
    </citation>
    <scope>NUCLEOTIDE SEQUENCE</scope>
    <source>
        <strain evidence="5">CY399</strain>
    </source>
</reference>
<protein>
    <submittedName>
        <fullName evidence="5">Helix-turn-helix domain-containing protein</fullName>
    </submittedName>
</protein>
<dbReference type="RefSeq" id="WP_234614389.1">
    <property type="nucleotide sequence ID" value="NZ_CP098806.1"/>
</dbReference>
<evidence type="ECO:0000313" key="6">
    <source>
        <dbReference type="Proteomes" id="UP001139700"/>
    </source>
</evidence>
<dbReference type="Pfam" id="PF12833">
    <property type="entry name" value="HTH_18"/>
    <property type="match status" value="1"/>
</dbReference>
<evidence type="ECO:0000313" key="5">
    <source>
        <dbReference type="EMBL" id="MCF0041574.1"/>
    </source>
</evidence>
<feature type="domain" description="HTH araC/xylS-type" evidence="4">
    <location>
        <begin position="160"/>
        <end position="253"/>
    </location>
</feature>
<dbReference type="InterPro" id="IPR046532">
    <property type="entry name" value="DUF6597"/>
</dbReference>
<dbReference type="Proteomes" id="UP001139700">
    <property type="component" value="Unassembled WGS sequence"/>
</dbReference>
<dbReference type="PROSITE" id="PS01124">
    <property type="entry name" value="HTH_ARAC_FAMILY_2"/>
    <property type="match status" value="1"/>
</dbReference>
<name>A0A9X1PAC7_9BACT</name>
<dbReference type="EMBL" id="JAJTTA010000002">
    <property type="protein sequence ID" value="MCF0041574.1"/>
    <property type="molecule type" value="Genomic_DNA"/>
</dbReference>
<dbReference type="PANTHER" id="PTHR46796:SF13">
    <property type="entry name" value="HTH-TYPE TRANSCRIPTIONAL ACTIVATOR RHAS"/>
    <property type="match status" value="1"/>
</dbReference>
<proteinExistence type="predicted"/>
<evidence type="ECO:0000259" key="4">
    <source>
        <dbReference type="PROSITE" id="PS01124"/>
    </source>
</evidence>